<evidence type="ECO:0000313" key="4">
    <source>
        <dbReference type="Proteomes" id="UP000253740"/>
    </source>
</evidence>
<dbReference type="STRING" id="1475481.GCA_000953855_02380"/>
<feature type="transmembrane region" description="Helical" evidence="1">
    <location>
        <begin position="90"/>
        <end position="108"/>
    </location>
</feature>
<dbReference type="HOGENOM" id="CLU_073333_1_1_6"/>
<dbReference type="PANTHER" id="PTHR37314:SF4">
    <property type="entry name" value="UPF0700 TRANSMEMBRANE PROTEIN YOAK"/>
    <property type="match status" value="1"/>
</dbReference>
<dbReference type="Pfam" id="PF06912">
    <property type="entry name" value="DUF1275"/>
    <property type="match status" value="1"/>
</dbReference>
<reference evidence="3" key="2">
    <citation type="submission" date="2015-08" db="EMBL/GenBank/DDBJ databases">
        <title>Complete DNA Sequence of Pseudomonas syringae pv. actinidiae, the Causal Agent of Kiwifruit Canker Disease.</title>
        <authorList>
            <person name="Rikkerink E.H.A."/>
            <person name="Fineran P.C."/>
        </authorList>
    </citation>
    <scope>NUCLEOTIDE SEQUENCE</scope>
    <source>
        <strain evidence="3">SkMP5</strain>
    </source>
</reference>
<keyword evidence="1" id="KW-0472">Membrane</keyword>
<keyword evidence="1" id="KW-0812">Transmembrane</keyword>
<name>A0A0K8QQ64_9GAMM</name>
<dbReference type="AlphaFoldDB" id="A0A0K8QQ64"/>
<reference evidence="2" key="1">
    <citation type="submission" date="2015-03" db="EMBL/GenBank/DDBJ databases">
        <title>Draft genome sequence of Mizugakiibacter sediminis skMP5.</title>
        <authorList>
            <person name="Watanabe T."/>
            <person name="Kojima H."/>
            <person name="Fukui M."/>
        </authorList>
    </citation>
    <scope>NUCLEOTIDE SEQUENCE</scope>
    <source>
        <strain evidence="2">SkMP5</strain>
    </source>
</reference>
<feature type="transmembrane region" description="Helical" evidence="1">
    <location>
        <begin position="196"/>
        <end position="214"/>
    </location>
</feature>
<dbReference type="EMBL" id="DF952378">
    <property type="protein sequence ID" value="GAN44169.1"/>
    <property type="molecule type" value="Genomic_DNA"/>
</dbReference>
<dbReference type="Proteomes" id="UP000253740">
    <property type="component" value="Unassembled WGS sequence"/>
</dbReference>
<dbReference type="EMBL" id="DF970239">
    <property type="protein sequence ID" value="GAP67018.1"/>
    <property type="molecule type" value="Genomic_DNA"/>
</dbReference>
<protein>
    <submittedName>
        <fullName evidence="2">Membrane protein</fullName>
    </submittedName>
</protein>
<feature type="transmembrane region" description="Helical" evidence="1">
    <location>
        <begin position="170"/>
        <end position="189"/>
    </location>
</feature>
<keyword evidence="1" id="KW-1133">Transmembrane helix</keyword>
<evidence type="ECO:0000313" key="2">
    <source>
        <dbReference type="EMBL" id="GAN44169.1"/>
    </source>
</evidence>
<dbReference type="RefSeq" id="WP_062537579.1">
    <property type="nucleotide sequence ID" value="NZ_DF970239.1"/>
</dbReference>
<dbReference type="InterPro" id="IPR010699">
    <property type="entry name" value="DUF1275"/>
</dbReference>
<proteinExistence type="predicted"/>
<evidence type="ECO:0000313" key="3">
    <source>
        <dbReference type="EMBL" id="GAP67018.1"/>
    </source>
</evidence>
<evidence type="ECO:0000256" key="1">
    <source>
        <dbReference type="SAM" id="Phobius"/>
    </source>
</evidence>
<feature type="transmembrane region" description="Helical" evidence="1">
    <location>
        <begin position="58"/>
        <end position="78"/>
    </location>
</feature>
<dbReference type="PANTHER" id="PTHR37314">
    <property type="entry name" value="SLR0142 PROTEIN"/>
    <property type="match status" value="1"/>
</dbReference>
<dbReference type="OrthoDB" id="270162at2"/>
<organism evidence="3">
    <name type="scientific">Mizugakiibacter sediminis</name>
    <dbReference type="NCBI Taxonomy" id="1475481"/>
    <lineage>
        <taxon>Bacteria</taxon>
        <taxon>Pseudomonadati</taxon>
        <taxon>Pseudomonadota</taxon>
        <taxon>Gammaproteobacteria</taxon>
        <taxon>Lysobacterales</taxon>
        <taxon>Rhodanobacteraceae</taxon>
        <taxon>Mizugakiibacter</taxon>
    </lineage>
</organism>
<gene>
    <name evidence="2" type="ORF">MBSD_0690</name>
    <name evidence="3" type="ORF">MBSD_n2334</name>
</gene>
<sequence length="224" mass="23344">MIARLPRWALHGGIALAFIAGMINAAGYLGFRHQAITHMTGTTSLVGIAAGQGDVASLAHFGALLASFVLGAALSGFIVGDSTLRLGRRYGVALAIESALLFAAVPLLHAQIDAGLWLAAAACGLQNAMAGTYSGTVVRTSHVSGIVTDLGTFLGQWLRGVAVDTRRVRLYGALFAGFFCGGIASALAFPHWRERTLLLPAALTGLVGIAYAVYRHRHPQEPAP</sequence>
<keyword evidence="4" id="KW-1185">Reference proteome</keyword>
<accession>A0A0K8QQ64</accession>
<feature type="transmembrane region" description="Helical" evidence="1">
    <location>
        <begin position="12"/>
        <end position="31"/>
    </location>
</feature>